<protein>
    <recommendedName>
        <fullName evidence="2">Solute-binding protein family 3/N-terminal domain-containing protein</fullName>
    </recommendedName>
</protein>
<dbReference type="RefSeq" id="WP_101248774.1">
    <property type="nucleotide sequence ID" value="NZ_PIUM01000001.1"/>
</dbReference>
<feature type="signal peptide" evidence="1">
    <location>
        <begin position="1"/>
        <end position="23"/>
    </location>
</feature>
<dbReference type="Proteomes" id="UP000233293">
    <property type="component" value="Unassembled WGS sequence"/>
</dbReference>
<name>A0A2N3Q1K7_9PROT</name>
<sequence length="250" mass="27815">MSRMVAFLCFLMSFLLAGAYCHAETVRVLTGNIEPYAIENGPRPGFAIEIVQEMGRRAGIDVEINFMPWQRALLEASLGHDVAIVPVVRTVEREALYSWIQPIMPGEPFYLLAIRPDVDISSFEAVRNSVIGGMANAPAESILRRAGLRYLDLSTDNIINARKLLAGRFDVWFAREAEAKLAMTRLGESPARLRRGFVVDAPPSYLAASRDFSPLIARRLAKAFDSMKADGSYERIVNSYGYGWLARQGP</sequence>
<keyword evidence="1" id="KW-0732">Signal</keyword>
<feature type="chain" id="PRO_5014814036" description="Solute-binding protein family 3/N-terminal domain-containing protein" evidence="1">
    <location>
        <begin position="24"/>
        <end position="250"/>
    </location>
</feature>
<dbReference type="PANTHER" id="PTHR38834:SF3">
    <property type="entry name" value="SOLUTE-BINDING PROTEIN FAMILY 3_N-TERMINAL DOMAIN-CONTAINING PROTEIN"/>
    <property type="match status" value="1"/>
</dbReference>
<keyword evidence="4" id="KW-1185">Reference proteome</keyword>
<dbReference type="SMART" id="SM00062">
    <property type="entry name" value="PBPb"/>
    <property type="match status" value="1"/>
</dbReference>
<dbReference type="InterPro" id="IPR001638">
    <property type="entry name" value="Solute-binding_3/MltF_N"/>
</dbReference>
<dbReference type="PANTHER" id="PTHR38834">
    <property type="entry name" value="PERIPLASMIC SUBSTRATE BINDING PROTEIN FAMILY 3"/>
    <property type="match status" value="1"/>
</dbReference>
<organism evidence="3 4">
    <name type="scientific">Telmatospirillum siberiense</name>
    <dbReference type="NCBI Taxonomy" id="382514"/>
    <lineage>
        <taxon>Bacteria</taxon>
        <taxon>Pseudomonadati</taxon>
        <taxon>Pseudomonadota</taxon>
        <taxon>Alphaproteobacteria</taxon>
        <taxon>Rhodospirillales</taxon>
        <taxon>Rhodospirillaceae</taxon>
        <taxon>Telmatospirillum</taxon>
    </lineage>
</organism>
<feature type="domain" description="Solute-binding protein family 3/N-terminal" evidence="2">
    <location>
        <begin position="25"/>
        <end position="243"/>
    </location>
</feature>
<evidence type="ECO:0000259" key="2">
    <source>
        <dbReference type="SMART" id="SM00062"/>
    </source>
</evidence>
<dbReference type="OrthoDB" id="7857781at2"/>
<accession>A0A2N3Q1K7</accession>
<dbReference type="Gene3D" id="3.40.190.10">
    <property type="entry name" value="Periplasmic binding protein-like II"/>
    <property type="match status" value="2"/>
</dbReference>
<gene>
    <name evidence="3" type="ORF">CWS72_01490</name>
</gene>
<comment type="caution">
    <text evidence="3">The sequence shown here is derived from an EMBL/GenBank/DDBJ whole genome shotgun (WGS) entry which is preliminary data.</text>
</comment>
<evidence type="ECO:0000313" key="3">
    <source>
        <dbReference type="EMBL" id="PKU26542.1"/>
    </source>
</evidence>
<proteinExistence type="predicted"/>
<dbReference type="SUPFAM" id="SSF53850">
    <property type="entry name" value="Periplasmic binding protein-like II"/>
    <property type="match status" value="1"/>
</dbReference>
<reference evidence="4" key="1">
    <citation type="submission" date="2017-12" db="EMBL/GenBank/DDBJ databases">
        <title>Draft genome sequence of Telmatospirillum siberiense 26-4b1T, an acidotolerant peatland alphaproteobacterium potentially involved in sulfur cycling.</title>
        <authorList>
            <person name="Hausmann B."/>
            <person name="Pjevac P."/>
            <person name="Schreck K."/>
            <person name="Herbold C.W."/>
            <person name="Daims H."/>
            <person name="Wagner M."/>
            <person name="Pester M."/>
            <person name="Loy A."/>
        </authorList>
    </citation>
    <scope>NUCLEOTIDE SEQUENCE [LARGE SCALE GENOMIC DNA]</scope>
    <source>
        <strain evidence="4">26-4b1</strain>
    </source>
</reference>
<dbReference type="AlphaFoldDB" id="A0A2N3Q1K7"/>
<evidence type="ECO:0000256" key="1">
    <source>
        <dbReference type="SAM" id="SignalP"/>
    </source>
</evidence>
<evidence type="ECO:0000313" key="4">
    <source>
        <dbReference type="Proteomes" id="UP000233293"/>
    </source>
</evidence>
<dbReference type="EMBL" id="PIUM01000001">
    <property type="protein sequence ID" value="PKU26542.1"/>
    <property type="molecule type" value="Genomic_DNA"/>
</dbReference>
<dbReference type="Pfam" id="PF00497">
    <property type="entry name" value="SBP_bac_3"/>
    <property type="match status" value="1"/>
</dbReference>